<evidence type="ECO:0000256" key="1">
    <source>
        <dbReference type="SAM" id="MobiDB-lite"/>
    </source>
</evidence>
<dbReference type="InterPro" id="IPR038763">
    <property type="entry name" value="DHH_sf"/>
</dbReference>
<reference evidence="2" key="1">
    <citation type="submission" date="2022-09" db="EMBL/GenBank/DDBJ databases">
        <title>Genomic of Burkholderia gladioli.</title>
        <authorList>
            <person name="Wu H."/>
        </authorList>
    </citation>
    <scope>NUCLEOTIDE SEQUENCE</scope>
    <source>
        <strain evidence="2">ZN-S4</strain>
    </source>
</reference>
<dbReference type="Proteomes" id="UP001059745">
    <property type="component" value="Chromosome 1"/>
</dbReference>
<dbReference type="EMBL" id="CP104214">
    <property type="protein sequence ID" value="UWX71485.1"/>
    <property type="molecule type" value="Genomic_DNA"/>
</dbReference>
<gene>
    <name evidence="2" type="ORF">NYZ96_06970</name>
</gene>
<proteinExistence type="predicted"/>
<feature type="compositionally biased region" description="Basic and acidic residues" evidence="1">
    <location>
        <begin position="1"/>
        <end position="12"/>
    </location>
</feature>
<feature type="region of interest" description="Disordered" evidence="1">
    <location>
        <begin position="1"/>
        <end position="25"/>
    </location>
</feature>
<dbReference type="AlphaFoldDB" id="A0AB38TUY5"/>
<protein>
    <submittedName>
        <fullName evidence="2">Acetyltransferase</fullName>
    </submittedName>
</protein>
<organism evidence="2 3">
    <name type="scientific">Burkholderia gladioli</name>
    <name type="common">Pseudomonas marginata</name>
    <name type="synonym">Phytomonas marginata</name>
    <dbReference type="NCBI Taxonomy" id="28095"/>
    <lineage>
        <taxon>Bacteria</taxon>
        <taxon>Pseudomonadati</taxon>
        <taxon>Pseudomonadota</taxon>
        <taxon>Betaproteobacteria</taxon>
        <taxon>Burkholderiales</taxon>
        <taxon>Burkholderiaceae</taxon>
        <taxon>Burkholderia</taxon>
    </lineage>
</organism>
<evidence type="ECO:0000313" key="2">
    <source>
        <dbReference type="EMBL" id="UWX71485.1"/>
    </source>
</evidence>
<evidence type="ECO:0000313" key="3">
    <source>
        <dbReference type="Proteomes" id="UP001059745"/>
    </source>
</evidence>
<dbReference type="SUPFAM" id="SSF64182">
    <property type="entry name" value="DHH phosphoesterases"/>
    <property type="match status" value="1"/>
</dbReference>
<name>A0AB38TUY5_BURGA</name>
<accession>A0AB38TUY5</accession>
<sequence length="379" mass="40845">MQRRDHDGAIDRRAHRFPRAGPMSITKREGRVVTNDYTLAPHDAADTHRGTDATIPWCERATHIHVFNGDADGLCALQQLRLVEGEGSALVTGVKRDIRLLARVNADADCCVTVLDLSHDSNRDDVARLLDSGAAIRYFDHHFAGSVPSHPALQAHIDTSTDVCTSTLVDRYLGGRHAQWAVAAAFGDSLPRLGAALAHRHALAADTVEALALLGRCLNYNAYGDDPADLFYAPELLAEAMLPYADPLAFVAGTGILAVLAEGYRSDLHEACAVQPEYDLPGVAMLVLPSQRWARRVSGVLANELMQQRPGRALAVLSPRRGGGYVVSVRVPAGRQHGADDFCRGFATGGGRKLAAGINHLAECDVDRFASEFRGTYAD</sequence>